<dbReference type="Proteomes" id="UP000308828">
    <property type="component" value="Unassembled WGS sequence"/>
</dbReference>
<dbReference type="AlphaFoldDB" id="A0A4S8P5Z5"/>
<feature type="domain" description="Metallo-beta-lactamase" evidence="2">
    <location>
        <begin position="45"/>
        <end position="218"/>
    </location>
</feature>
<dbReference type="OrthoDB" id="420651at2"/>
<dbReference type="GO" id="GO:0016787">
    <property type="term" value="F:hydrolase activity"/>
    <property type="evidence" value="ECO:0007669"/>
    <property type="project" value="UniProtKB-KW"/>
</dbReference>
<evidence type="ECO:0000313" key="4">
    <source>
        <dbReference type="Proteomes" id="UP000308828"/>
    </source>
</evidence>
<accession>A0A4S8P5Z5</accession>
<comment type="similarity">
    <text evidence="1">Belongs to the metallo-beta-lactamase superfamily. Class-B beta-lactamase family.</text>
</comment>
<dbReference type="RefSeq" id="WP_136597476.1">
    <property type="nucleotide sequence ID" value="NZ_STGV01000001.1"/>
</dbReference>
<name>A0A4S8P5Z5_9HYPH</name>
<dbReference type="SMART" id="SM00849">
    <property type="entry name" value="Lactamase_B"/>
    <property type="match status" value="1"/>
</dbReference>
<keyword evidence="4" id="KW-1185">Reference proteome</keyword>
<proteinExistence type="inferred from homology"/>
<dbReference type="Gene3D" id="3.60.15.10">
    <property type="entry name" value="Ribonuclease Z/Hydroxyacylglutathione hydrolase-like"/>
    <property type="match status" value="1"/>
</dbReference>
<dbReference type="SUPFAM" id="SSF56281">
    <property type="entry name" value="Metallo-hydrolase/oxidoreductase"/>
    <property type="match status" value="1"/>
</dbReference>
<evidence type="ECO:0000256" key="1">
    <source>
        <dbReference type="ARBA" id="ARBA00005250"/>
    </source>
</evidence>
<dbReference type="InterPro" id="IPR001279">
    <property type="entry name" value="Metallo-B-lactamas"/>
</dbReference>
<dbReference type="GO" id="GO:0017001">
    <property type="term" value="P:antibiotic catabolic process"/>
    <property type="evidence" value="ECO:0007669"/>
    <property type="project" value="UniProtKB-ARBA"/>
</dbReference>
<comment type="caution">
    <text evidence="3">The sequence shown here is derived from an EMBL/GenBank/DDBJ whole genome shotgun (WGS) entry which is preliminary data.</text>
</comment>
<dbReference type="EMBL" id="STGV01000001">
    <property type="protein sequence ID" value="THV25640.1"/>
    <property type="molecule type" value="Genomic_DNA"/>
</dbReference>
<keyword evidence="3" id="KW-0378">Hydrolase</keyword>
<protein>
    <submittedName>
        <fullName evidence="3">MBL fold metallo-hydrolase</fullName>
    </submittedName>
</protein>
<sequence>MCLADTLRIHEPYPGVFAYYDGRIEGKRLHSDKPNWLDDGAYELGIASFAIVSGTDALVYDTHISFDHARAIRAHLSRLGVSSIRVVLSHWHTDHVAGNIGFMDCPILSNRLTRDTLIQKRAVLCAKDPPINPVVMPTEVFEGEMRLTVGEIEVHLMQFDIHSADATVLFLPELGVLLAGDTVEDTVTFISEPAGTANHIAELRRLASLPIQRILPNHGAETVIAAGGYGPSLIDATRDYLSRLLSRLDDPTLDAESLKQFVAADLASGAITYFTPYEAVHRQNIAVLRGAEPDE</sequence>
<dbReference type="PANTHER" id="PTHR42951:SF4">
    <property type="entry name" value="ACYL-COENZYME A THIOESTERASE MBLAC2"/>
    <property type="match status" value="1"/>
</dbReference>
<gene>
    <name evidence="3" type="ORF">FAA97_05500</name>
</gene>
<evidence type="ECO:0000313" key="3">
    <source>
        <dbReference type="EMBL" id="THV25640.1"/>
    </source>
</evidence>
<reference evidence="3 4" key="1">
    <citation type="submission" date="2019-04" db="EMBL/GenBank/DDBJ databases">
        <title>Genome sequence of strain shin9-1.</title>
        <authorList>
            <person name="Gao J."/>
            <person name="Sun J."/>
        </authorList>
    </citation>
    <scope>NUCLEOTIDE SEQUENCE [LARGE SCALE GENOMIC DNA]</scope>
    <source>
        <strain evidence="4">shin9-1</strain>
    </source>
</reference>
<dbReference type="InterPro" id="IPR036866">
    <property type="entry name" value="RibonucZ/Hydroxyglut_hydro"/>
</dbReference>
<dbReference type="InterPro" id="IPR050855">
    <property type="entry name" value="NDM-1-like"/>
</dbReference>
<dbReference type="Pfam" id="PF00753">
    <property type="entry name" value="Lactamase_B"/>
    <property type="match status" value="1"/>
</dbReference>
<dbReference type="PANTHER" id="PTHR42951">
    <property type="entry name" value="METALLO-BETA-LACTAMASE DOMAIN-CONTAINING"/>
    <property type="match status" value="1"/>
</dbReference>
<organism evidence="3 4">
    <name type="scientific">Peteryoungia ipomoeae</name>
    <dbReference type="NCBI Taxonomy" id="1210932"/>
    <lineage>
        <taxon>Bacteria</taxon>
        <taxon>Pseudomonadati</taxon>
        <taxon>Pseudomonadota</taxon>
        <taxon>Alphaproteobacteria</taxon>
        <taxon>Hyphomicrobiales</taxon>
        <taxon>Rhizobiaceae</taxon>
        <taxon>Peteryoungia</taxon>
    </lineage>
</organism>
<evidence type="ECO:0000259" key="2">
    <source>
        <dbReference type="SMART" id="SM00849"/>
    </source>
</evidence>